<dbReference type="OrthoDB" id="428577at2759"/>
<keyword evidence="3 6" id="KW-0863">Zinc-finger</keyword>
<feature type="domain" description="AN1-type" evidence="8">
    <location>
        <begin position="100"/>
        <end position="146"/>
    </location>
</feature>
<dbReference type="PROSITE" id="PS51036">
    <property type="entry name" value="ZF_A20"/>
    <property type="match status" value="1"/>
</dbReference>
<dbReference type="Pfam" id="PF01754">
    <property type="entry name" value="zf-A20"/>
    <property type="match status" value="1"/>
</dbReference>
<dbReference type="Pfam" id="PF01428">
    <property type="entry name" value="zf-AN1"/>
    <property type="match status" value="1"/>
</dbReference>
<name>A0A2I0BE62_9ASPA</name>
<dbReference type="InterPro" id="IPR035896">
    <property type="entry name" value="AN1-like_Znf"/>
</dbReference>
<dbReference type="SUPFAM" id="SSF57716">
    <property type="entry name" value="Glucocorticoid receptor-like (DNA-binding domain)"/>
    <property type="match status" value="1"/>
</dbReference>
<keyword evidence="5" id="KW-0346">Stress response</keyword>
<reference evidence="9 10" key="1">
    <citation type="journal article" date="2017" name="Nature">
        <title>The Apostasia genome and the evolution of orchids.</title>
        <authorList>
            <person name="Zhang G.Q."/>
            <person name="Liu K.W."/>
            <person name="Li Z."/>
            <person name="Lohaus R."/>
            <person name="Hsiao Y.Y."/>
            <person name="Niu S.C."/>
            <person name="Wang J.Y."/>
            <person name="Lin Y.C."/>
            <person name="Xu Q."/>
            <person name="Chen L.J."/>
            <person name="Yoshida K."/>
            <person name="Fujiwara S."/>
            <person name="Wang Z.W."/>
            <person name="Zhang Y.Q."/>
            <person name="Mitsuda N."/>
            <person name="Wang M."/>
            <person name="Liu G.H."/>
            <person name="Pecoraro L."/>
            <person name="Huang H.X."/>
            <person name="Xiao X.J."/>
            <person name="Lin M."/>
            <person name="Wu X.Y."/>
            <person name="Wu W.L."/>
            <person name="Chen Y.Y."/>
            <person name="Chang S.B."/>
            <person name="Sakamoto S."/>
            <person name="Ohme-Takagi M."/>
            <person name="Yagi M."/>
            <person name="Zeng S.J."/>
            <person name="Shen C.Y."/>
            <person name="Yeh C.M."/>
            <person name="Luo Y.B."/>
            <person name="Tsai W.C."/>
            <person name="Van de Peer Y."/>
            <person name="Liu Z.J."/>
        </authorList>
    </citation>
    <scope>NUCLEOTIDE SEQUENCE [LARGE SCALE GENOMIC DNA]</scope>
    <source>
        <strain evidence="10">cv. Shenzhen</strain>
        <tissue evidence="9">Stem</tissue>
    </source>
</reference>
<gene>
    <name evidence="9" type="primary">SAP6</name>
    <name evidence="9" type="ORF">AXF42_Ash010484</name>
</gene>
<evidence type="ECO:0000256" key="3">
    <source>
        <dbReference type="ARBA" id="ARBA00022771"/>
    </source>
</evidence>
<evidence type="ECO:0000259" key="7">
    <source>
        <dbReference type="PROSITE" id="PS51036"/>
    </source>
</evidence>
<dbReference type="SMART" id="SM00259">
    <property type="entry name" value="ZnF_A20"/>
    <property type="match status" value="1"/>
</dbReference>
<evidence type="ECO:0000256" key="1">
    <source>
        <dbReference type="ARBA" id="ARBA00003732"/>
    </source>
</evidence>
<dbReference type="GO" id="GO:0008270">
    <property type="term" value="F:zinc ion binding"/>
    <property type="evidence" value="ECO:0007669"/>
    <property type="project" value="UniProtKB-KW"/>
</dbReference>
<keyword evidence="4" id="KW-0862">Zinc</keyword>
<dbReference type="InterPro" id="IPR050652">
    <property type="entry name" value="AN1_A20_ZnFinger"/>
</dbReference>
<proteinExistence type="predicted"/>
<dbReference type="InterPro" id="IPR000058">
    <property type="entry name" value="Znf_AN1"/>
</dbReference>
<dbReference type="InterPro" id="IPR002653">
    <property type="entry name" value="Znf_A20"/>
</dbReference>
<dbReference type="Gene3D" id="1.20.5.4770">
    <property type="match status" value="1"/>
</dbReference>
<evidence type="ECO:0000256" key="2">
    <source>
        <dbReference type="ARBA" id="ARBA00022723"/>
    </source>
</evidence>
<dbReference type="PANTHER" id="PTHR10634:SF149">
    <property type="entry name" value="AN1-TYPE DOMAIN-CONTAINING PROTEIN-RELATED"/>
    <property type="match status" value="1"/>
</dbReference>
<dbReference type="STRING" id="1088818.A0A2I0BE62"/>
<evidence type="ECO:0000256" key="5">
    <source>
        <dbReference type="ARBA" id="ARBA00023016"/>
    </source>
</evidence>
<evidence type="ECO:0000256" key="6">
    <source>
        <dbReference type="PROSITE-ProRule" id="PRU00449"/>
    </source>
</evidence>
<dbReference type="EMBL" id="KZ451888">
    <property type="protein sequence ID" value="PKA66074.1"/>
    <property type="molecule type" value="Genomic_DNA"/>
</dbReference>
<dbReference type="SMART" id="SM00154">
    <property type="entry name" value="ZnF_AN1"/>
    <property type="match status" value="1"/>
</dbReference>
<dbReference type="PROSITE" id="PS51039">
    <property type="entry name" value="ZF_AN1"/>
    <property type="match status" value="1"/>
</dbReference>
<evidence type="ECO:0000256" key="4">
    <source>
        <dbReference type="ARBA" id="ARBA00022833"/>
    </source>
</evidence>
<dbReference type="GO" id="GO:0003677">
    <property type="term" value="F:DNA binding"/>
    <property type="evidence" value="ECO:0007669"/>
    <property type="project" value="InterPro"/>
</dbReference>
<accession>A0A2I0BE62</accession>
<organism evidence="9 10">
    <name type="scientific">Apostasia shenzhenica</name>
    <dbReference type="NCBI Taxonomy" id="1088818"/>
    <lineage>
        <taxon>Eukaryota</taxon>
        <taxon>Viridiplantae</taxon>
        <taxon>Streptophyta</taxon>
        <taxon>Embryophyta</taxon>
        <taxon>Tracheophyta</taxon>
        <taxon>Spermatophyta</taxon>
        <taxon>Magnoliopsida</taxon>
        <taxon>Liliopsida</taxon>
        <taxon>Asparagales</taxon>
        <taxon>Orchidaceae</taxon>
        <taxon>Apostasioideae</taxon>
        <taxon>Apostasia</taxon>
    </lineage>
</organism>
<dbReference type="FunFam" id="4.10.1110.10:FF:000001">
    <property type="entry name" value="Zinc finger AN1-type containing 6"/>
    <property type="match status" value="1"/>
</dbReference>
<dbReference type="AlphaFoldDB" id="A0A2I0BE62"/>
<sequence>MAQEGWKNDIDETECQKCDSPILCVNNCGFFGSAMTNNLCSKCYRGLVMKQQEMALVKPASIGSSSSSAICEPVPEQPEILNRESAVYPCKISLEEMGNKQPPIRCSVCRKRAGLMGFKCRCGSAFCSAHRYPESHNCSFDFKAAGREAIAKENPVVKAEKIEKI</sequence>
<evidence type="ECO:0000313" key="10">
    <source>
        <dbReference type="Proteomes" id="UP000236161"/>
    </source>
</evidence>
<feature type="domain" description="A20-type" evidence="7">
    <location>
        <begin position="18"/>
        <end position="52"/>
    </location>
</feature>
<protein>
    <submittedName>
        <fullName evidence="9">Zinc finger A20 and AN1 domain-containing stress-associated protein 6</fullName>
    </submittedName>
</protein>
<keyword evidence="2" id="KW-0479">Metal-binding</keyword>
<dbReference type="Gene3D" id="4.10.1110.10">
    <property type="entry name" value="AN1-like Zinc finger"/>
    <property type="match status" value="1"/>
</dbReference>
<keyword evidence="10" id="KW-1185">Reference proteome</keyword>
<evidence type="ECO:0000313" key="9">
    <source>
        <dbReference type="EMBL" id="PKA66074.1"/>
    </source>
</evidence>
<comment type="function">
    <text evidence="1">May be involved in environmental stress response.</text>
</comment>
<dbReference type="PANTHER" id="PTHR10634">
    <property type="entry name" value="AN1-TYPE ZINC FINGER PROTEIN"/>
    <property type="match status" value="1"/>
</dbReference>
<evidence type="ECO:0000259" key="8">
    <source>
        <dbReference type="PROSITE" id="PS51039"/>
    </source>
</evidence>
<dbReference type="Proteomes" id="UP000236161">
    <property type="component" value="Unassembled WGS sequence"/>
</dbReference>
<dbReference type="SUPFAM" id="SSF118310">
    <property type="entry name" value="AN1-like Zinc finger"/>
    <property type="match status" value="1"/>
</dbReference>